<organism evidence="2 3">
    <name type="scientific">Pleurodeles waltl</name>
    <name type="common">Iberian ribbed newt</name>
    <dbReference type="NCBI Taxonomy" id="8319"/>
    <lineage>
        <taxon>Eukaryota</taxon>
        <taxon>Metazoa</taxon>
        <taxon>Chordata</taxon>
        <taxon>Craniata</taxon>
        <taxon>Vertebrata</taxon>
        <taxon>Euteleostomi</taxon>
        <taxon>Amphibia</taxon>
        <taxon>Batrachia</taxon>
        <taxon>Caudata</taxon>
        <taxon>Salamandroidea</taxon>
        <taxon>Salamandridae</taxon>
        <taxon>Pleurodelinae</taxon>
        <taxon>Pleurodeles</taxon>
    </lineage>
</organism>
<accession>A0AAV7TU28</accession>
<evidence type="ECO:0000256" key="1">
    <source>
        <dbReference type="SAM" id="MobiDB-lite"/>
    </source>
</evidence>
<reference evidence="2" key="1">
    <citation type="journal article" date="2022" name="bioRxiv">
        <title>Sequencing and chromosome-scale assembly of the giantPleurodeles waltlgenome.</title>
        <authorList>
            <person name="Brown T."/>
            <person name="Elewa A."/>
            <person name="Iarovenko S."/>
            <person name="Subramanian E."/>
            <person name="Araus A.J."/>
            <person name="Petzold A."/>
            <person name="Susuki M."/>
            <person name="Suzuki K.-i.T."/>
            <person name="Hayashi T."/>
            <person name="Toyoda A."/>
            <person name="Oliveira C."/>
            <person name="Osipova E."/>
            <person name="Leigh N.D."/>
            <person name="Simon A."/>
            <person name="Yun M.H."/>
        </authorList>
    </citation>
    <scope>NUCLEOTIDE SEQUENCE</scope>
    <source>
        <strain evidence="2">20211129_DDA</strain>
        <tissue evidence="2">Liver</tissue>
    </source>
</reference>
<name>A0AAV7TU28_PLEWA</name>
<proteinExistence type="predicted"/>
<feature type="region of interest" description="Disordered" evidence="1">
    <location>
        <begin position="46"/>
        <end position="84"/>
    </location>
</feature>
<dbReference type="AlphaFoldDB" id="A0AAV7TU28"/>
<feature type="compositionally biased region" description="Polar residues" evidence="1">
    <location>
        <begin position="1"/>
        <end position="12"/>
    </location>
</feature>
<feature type="region of interest" description="Disordered" evidence="1">
    <location>
        <begin position="1"/>
        <end position="33"/>
    </location>
</feature>
<dbReference type="Proteomes" id="UP001066276">
    <property type="component" value="Chromosome 3_2"/>
</dbReference>
<comment type="caution">
    <text evidence="2">The sequence shown here is derived from an EMBL/GenBank/DDBJ whole genome shotgun (WGS) entry which is preliminary data.</text>
</comment>
<feature type="compositionally biased region" description="Polar residues" evidence="1">
    <location>
        <begin position="46"/>
        <end position="59"/>
    </location>
</feature>
<evidence type="ECO:0000313" key="2">
    <source>
        <dbReference type="EMBL" id="KAJ1179379.1"/>
    </source>
</evidence>
<feature type="compositionally biased region" description="Acidic residues" evidence="1">
    <location>
        <begin position="21"/>
        <end position="31"/>
    </location>
</feature>
<gene>
    <name evidence="2" type="ORF">NDU88_004613</name>
</gene>
<sequence>MHTTHRANSSDISEVRGTEVSTDDPSVEGCEDATTATEMAVNISAEQCNTPTNVPNAPETTEDIDVGNEGGSLTPGPQISRAWA</sequence>
<keyword evidence="3" id="KW-1185">Reference proteome</keyword>
<protein>
    <submittedName>
        <fullName evidence="2">Uncharacterized protein</fullName>
    </submittedName>
</protein>
<dbReference type="EMBL" id="JANPWB010000006">
    <property type="protein sequence ID" value="KAJ1179379.1"/>
    <property type="molecule type" value="Genomic_DNA"/>
</dbReference>
<evidence type="ECO:0000313" key="3">
    <source>
        <dbReference type="Proteomes" id="UP001066276"/>
    </source>
</evidence>